<gene>
    <name evidence="4" type="ORF">BA062_25400</name>
</gene>
<reference evidence="4 5" key="1">
    <citation type="submission" date="2016-07" db="EMBL/GenBank/DDBJ databases">
        <title>Draft genome sequence of Prauserella sp. YIM 121212, isolated from alkaline soil.</title>
        <authorList>
            <person name="Ruckert C."/>
            <person name="Albersmeier A."/>
            <person name="Jiang C.-L."/>
            <person name="Jiang Y."/>
            <person name="Kalinowski J."/>
            <person name="Schneider O."/>
            <person name="Winkler A."/>
            <person name="Zotchev S.B."/>
        </authorList>
    </citation>
    <scope>NUCLEOTIDE SEQUENCE [LARGE SCALE GENOMIC DNA]</scope>
    <source>
        <strain evidence="4 5">YIM 121212</strain>
    </source>
</reference>
<dbReference type="InterPro" id="IPR050109">
    <property type="entry name" value="HTH-type_TetR-like_transc_reg"/>
</dbReference>
<dbReference type="SUPFAM" id="SSF48498">
    <property type="entry name" value="Tetracyclin repressor-like, C-terminal domain"/>
    <property type="match status" value="1"/>
</dbReference>
<dbReference type="PANTHER" id="PTHR30055:SF226">
    <property type="entry name" value="HTH-TYPE TRANSCRIPTIONAL REGULATOR PKSA"/>
    <property type="match status" value="1"/>
</dbReference>
<protein>
    <recommendedName>
        <fullName evidence="3">HTH tetR-type domain-containing protein</fullName>
    </recommendedName>
</protein>
<accession>A0A318M3E0</accession>
<comment type="caution">
    <text evidence="4">The sequence shown here is derived from an EMBL/GenBank/DDBJ whole genome shotgun (WGS) entry which is preliminary data.</text>
</comment>
<dbReference type="InterPro" id="IPR001647">
    <property type="entry name" value="HTH_TetR"/>
</dbReference>
<name>A0A318M3E0_9PSEU</name>
<dbReference type="Pfam" id="PF00440">
    <property type="entry name" value="TetR_N"/>
    <property type="match status" value="1"/>
</dbReference>
<dbReference type="SUPFAM" id="SSF46689">
    <property type="entry name" value="Homeodomain-like"/>
    <property type="match status" value="1"/>
</dbReference>
<evidence type="ECO:0000256" key="1">
    <source>
        <dbReference type="ARBA" id="ARBA00023125"/>
    </source>
</evidence>
<proteinExistence type="predicted"/>
<dbReference type="GO" id="GO:0000976">
    <property type="term" value="F:transcription cis-regulatory region binding"/>
    <property type="evidence" value="ECO:0007669"/>
    <property type="project" value="TreeGrafter"/>
</dbReference>
<dbReference type="InterPro" id="IPR036271">
    <property type="entry name" value="Tet_transcr_reg_TetR-rel_C_sf"/>
</dbReference>
<organism evidence="4 5">
    <name type="scientific">Prauserella flavalba</name>
    <dbReference type="NCBI Taxonomy" id="1477506"/>
    <lineage>
        <taxon>Bacteria</taxon>
        <taxon>Bacillati</taxon>
        <taxon>Actinomycetota</taxon>
        <taxon>Actinomycetes</taxon>
        <taxon>Pseudonocardiales</taxon>
        <taxon>Pseudonocardiaceae</taxon>
        <taxon>Prauserella</taxon>
    </lineage>
</organism>
<keyword evidence="5" id="KW-1185">Reference proteome</keyword>
<dbReference type="Gene3D" id="1.10.10.60">
    <property type="entry name" value="Homeodomain-like"/>
    <property type="match status" value="1"/>
</dbReference>
<evidence type="ECO:0000256" key="2">
    <source>
        <dbReference type="PROSITE-ProRule" id="PRU00335"/>
    </source>
</evidence>
<dbReference type="PROSITE" id="PS50977">
    <property type="entry name" value="HTH_TETR_2"/>
    <property type="match status" value="1"/>
</dbReference>
<dbReference type="AlphaFoldDB" id="A0A318M3E0"/>
<dbReference type="Proteomes" id="UP000247892">
    <property type="component" value="Unassembled WGS sequence"/>
</dbReference>
<evidence type="ECO:0000313" key="4">
    <source>
        <dbReference type="EMBL" id="PXY25503.1"/>
    </source>
</evidence>
<evidence type="ECO:0000259" key="3">
    <source>
        <dbReference type="PROSITE" id="PS50977"/>
    </source>
</evidence>
<dbReference type="EMBL" id="MASU01000012">
    <property type="protein sequence ID" value="PXY25503.1"/>
    <property type="molecule type" value="Genomic_DNA"/>
</dbReference>
<dbReference type="PANTHER" id="PTHR30055">
    <property type="entry name" value="HTH-TYPE TRANSCRIPTIONAL REGULATOR RUTR"/>
    <property type="match status" value="1"/>
</dbReference>
<evidence type="ECO:0000313" key="5">
    <source>
        <dbReference type="Proteomes" id="UP000247892"/>
    </source>
</evidence>
<dbReference type="Gene3D" id="1.10.357.10">
    <property type="entry name" value="Tetracycline Repressor, domain 2"/>
    <property type="match status" value="1"/>
</dbReference>
<feature type="domain" description="HTH tetR-type" evidence="3">
    <location>
        <begin position="1"/>
        <end position="41"/>
    </location>
</feature>
<dbReference type="InterPro" id="IPR009057">
    <property type="entry name" value="Homeodomain-like_sf"/>
</dbReference>
<keyword evidence="1 2" id="KW-0238">DNA-binding</keyword>
<dbReference type="GO" id="GO:0003700">
    <property type="term" value="F:DNA-binding transcription factor activity"/>
    <property type="evidence" value="ECO:0007669"/>
    <property type="project" value="TreeGrafter"/>
</dbReference>
<sequence>MAGTTKEIAAEVGLSQPAIYHYVGSKSDLLREIALQVDRDLFAALESGIARSTNPAEQLRGIIEEYTAAVVRDRRVFAVFWQEGHSLPQEIQDRIREDQRDFITRVGKIVARLQRSKVLPPGPVAVMARAILSMPSWMYHWYLPEGQMTATEIADVYCRLIGLGERR</sequence>
<dbReference type="InterPro" id="IPR041490">
    <property type="entry name" value="KstR2_TetR_C"/>
</dbReference>
<feature type="DNA-binding region" description="H-T-H motif" evidence="2">
    <location>
        <begin position="4"/>
        <end position="23"/>
    </location>
</feature>
<dbReference type="Pfam" id="PF17932">
    <property type="entry name" value="TetR_C_24"/>
    <property type="match status" value="1"/>
</dbReference>